<feature type="region of interest" description="Disordered" evidence="1">
    <location>
        <begin position="311"/>
        <end position="360"/>
    </location>
</feature>
<keyword evidence="3" id="KW-1185">Reference proteome</keyword>
<evidence type="ECO:0000313" key="3">
    <source>
        <dbReference type="Proteomes" id="UP000092993"/>
    </source>
</evidence>
<feature type="compositionally biased region" description="Polar residues" evidence="1">
    <location>
        <begin position="339"/>
        <end position="360"/>
    </location>
</feature>
<accession>A0A1C7LVF7</accession>
<dbReference type="EMBL" id="LUGG01000019">
    <property type="protein sequence ID" value="OBZ68743.1"/>
    <property type="molecule type" value="Genomic_DNA"/>
</dbReference>
<organism evidence="2 3">
    <name type="scientific">Grifola frondosa</name>
    <name type="common">Maitake</name>
    <name type="synonym">Polyporus frondosus</name>
    <dbReference type="NCBI Taxonomy" id="5627"/>
    <lineage>
        <taxon>Eukaryota</taxon>
        <taxon>Fungi</taxon>
        <taxon>Dikarya</taxon>
        <taxon>Basidiomycota</taxon>
        <taxon>Agaricomycotina</taxon>
        <taxon>Agaricomycetes</taxon>
        <taxon>Polyporales</taxon>
        <taxon>Grifolaceae</taxon>
        <taxon>Grifola</taxon>
    </lineage>
</organism>
<feature type="compositionally biased region" description="Low complexity" evidence="1">
    <location>
        <begin position="57"/>
        <end position="74"/>
    </location>
</feature>
<name>A0A1C7LVF7_GRIFR</name>
<feature type="region of interest" description="Disordered" evidence="1">
    <location>
        <begin position="197"/>
        <end position="244"/>
    </location>
</feature>
<evidence type="ECO:0000313" key="2">
    <source>
        <dbReference type="EMBL" id="OBZ68743.1"/>
    </source>
</evidence>
<feature type="region of interest" description="Disordered" evidence="1">
    <location>
        <begin position="386"/>
        <end position="478"/>
    </location>
</feature>
<evidence type="ECO:0000256" key="1">
    <source>
        <dbReference type="SAM" id="MobiDB-lite"/>
    </source>
</evidence>
<gene>
    <name evidence="2" type="ORF">A0H81_11119</name>
</gene>
<feature type="compositionally biased region" description="Low complexity" evidence="1">
    <location>
        <begin position="313"/>
        <end position="325"/>
    </location>
</feature>
<comment type="caution">
    <text evidence="2">The sequence shown here is derived from an EMBL/GenBank/DDBJ whole genome shotgun (WGS) entry which is preliminary data.</text>
</comment>
<proteinExistence type="predicted"/>
<dbReference type="OrthoDB" id="3270652at2759"/>
<dbReference type="AlphaFoldDB" id="A0A1C7LVF7"/>
<sequence length="478" mass="50032">MSQSQDTPMVDDPAASLRAAALLTLKSKRRKPLSASDAPRPVAVPPSIQLDYGQEEPSGASSIASSPAAPPASIDVDDGQTREEGEISDSELPPARVCKPPRVSPVKIEPTPVMIPPVMTVSTIVAPAVDPSHVRPGLALTQAQYDTAKDIVLDLLGWGVPPEYLISCGLSREVVYYVFVELNLRLPANLDISGIPPYGPPPSSDSTIRSPQVHPSLPQKPSDPQGESVTSPVGASAGVPPVSPSLLDMEQQRRQELLARKAVLASRKLKQQGSLESTASVPTLTTAAVTANIDTVVPTKTVEDFLKTIEPEAASSQSSSRADVSDAMDVDEPIPGLTASDNSMRFSSQPPASSTRSMSISDTVSPTSAVASSFAASVITETPFHRSPVDLVPTNEPTSGKEEDDAMDVIPGLFGDRSGYSAPQPPSAPPRRGGKRPVAADFVDMEPGPSSRTHSSNGFHGSHFFQGVPAVKQAGSPG</sequence>
<protein>
    <submittedName>
        <fullName evidence="2">Uncharacterized protein</fullName>
    </submittedName>
</protein>
<dbReference type="Proteomes" id="UP000092993">
    <property type="component" value="Unassembled WGS sequence"/>
</dbReference>
<reference evidence="2 3" key="1">
    <citation type="submission" date="2016-03" db="EMBL/GenBank/DDBJ databases">
        <title>Whole genome sequencing of Grifola frondosa 9006-11.</title>
        <authorList>
            <person name="Min B."/>
            <person name="Park H."/>
            <person name="Kim J.-G."/>
            <person name="Cho H."/>
            <person name="Oh Y.-L."/>
            <person name="Kong W.-S."/>
            <person name="Choi I.-G."/>
        </authorList>
    </citation>
    <scope>NUCLEOTIDE SEQUENCE [LARGE SCALE GENOMIC DNA]</scope>
    <source>
        <strain evidence="2 3">9006-11</strain>
    </source>
</reference>
<feature type="compositionally biased region" description="Polar residues" evidence="1">
    <location>
        <begin position="450"/>
        <end position="459"/>
    </location>
</feature>
<feature type="region of interest" description="Disordered" evidence="1">
    <location>
        <begin position="26"/>
        <end position="99"/>
    </location>
</feature>